<comment type="caution">
    <text evidence="5">The sequence shown here is derived from an EMBL/GenBank/DDBJ whole genome shotgun (WGS) entry which is preliminary data.</text>
</comment>
<dbReference type="PROSITE" id="PS50956">
    <property type="entry name" value="HTH_ASNC_2"/>
    <property type="match status" value="1"/>
</dbReference>
<name>S0FGK5_RUMCE</name>
<evidence type="ECO:0000256" key="2">
    <source>
        <dbReference type="ARBA" id="ARBA00023125"/>
    </source>
</evidence>
<evidence type="ECO:0000256" key="1">
    <source>
        <dbReference type="ARBA" id="ARBA00023015"/>
    </source>
</evidence>
<proteinExistence type="predicted"/>
<dbReference type="GO" id="GO:0043565">
    <property type="term" value="F:sequence-specific DNA binding"/>
    <property type="evidence" value="ECO:0007669"/>
    <property type="project" value="InterPro"/>
</dbReference>
<dbReference type="InterPro" id="IPR019888">
    <property type="entry name" value="Tscrpt_reg_AsnC-like"/>
</dbReference>
<dbReference type="PANTHER" id="PTHR30154">
    <property type="entry name" value="LEUCINE-RESPONSIVE REGULATORY PROTEIN"/>
    <property type="match status" value="1"/>
</dbReference>
<dbReference type="STRING" id="1195236.CTER_3644"/>
<protein>
    <submittedName>
        <fullName evidence="5">Transcriptional regulator</fullName>
    </submittedName>
</protein>
<dbReference type="Gene3D" id="1.10.10.10">
    <property type="entry name" value="Winged helix-like DNA-binding domain superfamily/Winged helix DNA-binding domain"/>
    <property type="match status" value="1"/>
</dbReference>
<dbReference type="PANTHER" id="PTHR30154:SF55">
    <property type="entry name" value="HTH-TYPE TRANSCRIPTIONAL REGULATOR LRPB"/>
    <property type="match status" value="1"/>
</dbReference>
<dbReference type="Pfam" id="PF13404">
    <property type="entry name" value="HTH_AsnC-type"/>
    <property type="match status" value="1"/>
</dbReference>
<dbReference type="Proteomes" id="UP000014155">
    <property type="component" value="Unassembled WGS sequence"/>
</dbReference>
<keyword evidence="6" id="KW-1185">Reference proteome</keyword>
<keyword evidence="1" id="KW-0805">Transcription regulation</keyword>
<evidence type="ECO:0000313" key="6">
    <source>
        <dbReference type="Proteomes" id="UP000014155"/>
    </source>
</evidence>
<dbReference type="InterPro" id="IPR011008">
    <property type="entry name" value="Dimeric_a/b-barrel"/>
</dbReference>
<dbReference type="SMART" id="SM00344">
    <property type="entry name" value="HTH_ASNC"/>
    <property type="match status" value="1"/>
</dbReference>
<dbReference type="eggNOG" id="COG1522">
    <property type="taxonomic scope" value="Bacteria"/>
</dbReference>
<dbReference type="GO" id="GO:0005829">
    <property type="term" value="C:cytosol"/>
    <property type="evidence" value="ECO:0007669"/>
    <property type="project" value="TreeGrafter"/>
</dbReference>
<dbReference type="Pfam" id="PF01037">
    <property type="entry name" value="AsnC_trans_reg"/>
    <property type="match status" value="1"/>
</dbReference>
<gene>
    <name evidence="5" type="ORF">CTER_3644</name>
</gene>
<evidence type="ECO:0000313" key="5">
    <source>
        <dbReference type="EMBL" id="EMS70630.1"/>
    </source>
</evidence>
<keyword evidence="3" id="KW-0804">Transcription</keyword>
<dbReference type="Gene3D" id="3.30.70.920">
    <property type="match status" value="1"/>
</dbReference>
<dbReference type="PRINTS" id="PR00033">
    <property type="entry name" value="HTHASNC"/>
</dbReference>
<dbReference type="InterPro" id="IPR000485">
    <property type="entry name" value="AsnC-type_HTH_dom"/>
</dbReference>
<dbReference type="AlphaFoldDB" id="S0FGK5"/>
<organism evidence="5 6">
    <name type="scientific">Ruminiclostridium cellobioparum subsp. termitidis CT1112</name>
    <dbReference type="NCBI Taxonomy" id="1195236"/>
    <lineage>
        <taxon>Bacteria</taxon>
        <taxon>Bacillati</taxon>
        <taxon>Bacillota</taxon>
        <taxon>Clostridia</taxon>
        <taxon>Eubacteriales</taxon>
        <taxon>Oscillospiraceae</taxon>
        <taxon>Ruminiclostridium</taxon>
    </lineage>
</organism>
<dbReference type="InterPro" id="IPR019887">
    <property type="entry name" value="Tscrpt_reg_AsnC/Lrp_C"/>
</dbReference>
<reference evidence="5 6" key="1">
    <citation type="journal article" date="2013" name="Genome Announc.">
        <title>Draft Genome Sequence of the Cellulolytic, Mesophilic, Anaerobic Bacterium Clostridium termitidis Strain CT1112 (DSM 5398).</title>
        <authorList>
            <person name="Lal S."/>
            <person name="Ramachandran U."/>
            <person name="Zhang X."/>
            <person name="Munir R."/>
            <person name="Sparling R."/>
            <person name="Levin D.B."/>
        </authorList>
    </citation>
    <scope>NUCLEOTIDE SEQUENCE [LARGE SCALE GENOMIC DNA]</scope>
    <source>
        <strain evidence="5 6">CT1112</strain>
    </source>
</reference>
<evidence type="ECO:0000256" key="3">
    <source>
        <dbReference type="ARBA" id="ARBA00023163"/>
    </source>
</evidence>
<dbReference type="GO" id="GO:0043200">
    <property type="term" value="P:response to amino acid"/>
    <property type="evidence" value="ECO:0007669"/>
    <property type="project" value="TreeGrafter"/>
</dbReference>
<accession>S0FGK5</accession>
<dbReference type="PATRIC" id="fig|1195236.3.peg.3860"/>
<feature type="domain" description="HTH asnC-type" evidence="4">
    <location>
        <begin position="2"/>
        <end position="63"/>
    </location>
</feature>
<dbReference type="EMBL" id="AORV01000051">
    <property type="protein sequence ID" value="EMS70630.1"/>
    <property type="molecule type" value="Genomic_DNA"/>
</dbReference>
<evidence type="ECO:0000259" key="4">
    <source>
        <dbReference type="PROSITE" id="PS50956"/>
    </source>
</evidence>
<dbReference type="RefSeq" id="WP_004628076.1">
    <property type="nucleotide sequence ID" value="NZ_AORV01000051.1"/>
</dbReference>
<dbReference type="InterPro" id="IPR036388">
    <property type="entry name" value="WH-like_DNA-bd_sf"/>
</dbReference>
<keyword evidence="2" id="KW-0238">DNA-binding</keyword>
<sequence>MFDEVDMEIIKILQNNSRMQLQEIGNMVHLTGQAVRNRITRLEKLGAIEGYTIKTNMAKLGLGLTAYITVYMKTNNHAAFHKYIRDNTMITEAHRVSGEGCYSLKAEVASHGMLEELLDGILQFGNYKVNLSISRIK</sequence>
<dbReference type="InterPro" id="IPR036390">
    <property type="entry name" value="WH_DNA-bd_sf"/>
</dbReference>
<dbReference type="SUPFAM" id="SSF46785">
    <property type="entry name" value="Winged helix' DNA-binding domain"/>
    <property type="match status" value="1"/>
</dbReference>
<dbReference type="SUPFAM" id="SSF54909">
    <property type="entry name" value="Dimeric alpha+beta barrel"/>
    <property type="match status" value="1"/>
</dbReference>